<dbReference type="EMBL" id="JACHMO010000001">
    <property type="protein sequence ID" value="MBB5800649.1"/>
    <property type="molecule type" value="Genomic_DNA"/>
</dbReference>
<dbReference type="AlphaFoldDB" id="A0A7W9HET0"/>
<feature type="region of interest" description="Disordered" evidence="1">
    <location>
        <begin position="1"/>
        <end position="22"/>
    </location>
</feature>
<comment type="caution">
    <text evidence="2">The sequence shown here is derived from an EMBL/GenBank/DDBJ whole genome shotgun (WGS) entry which is preliminary data.</text>
</comment>
<keyword evidence="3" id="KW-1185">Reference proteome</keyword>
<accession>A0A7W9HET0</accession>
<dbReference type="Proteomes" id="UP000552097">
    <property type="component" value="Unassembled WGS sequence"/>
</dbReference>
<dbReference type="InterPro" id="IPR022062">
    <property type="entry name" value="DUF3618"/>
</dbReference>
<organism evidence="2 3">
    <name type="scientific">Saccharothrix ecbatanensis</name>
    <dbReference type="NCBI Taxonomy" id="1105145"/>
    <lineage>
        <taxon>Bacteria</taxon>
        <taxon>Bacillati</taxon>
        <taxon>Actinomycetota</taxon>
        <taxon>Actinomycetes</taxon>
        <taxon>Pseudonocardiales</taxon>
        <taxon>Pseudonocardiaceae</taxon>
        <taxon>Saccharothrix</taxon>
    </lineage>
</organism>
<evidence type="ECO:0000256" key="1">
    <source>
        <dbReference type="SAM" id="MobiDB-lite"/>
    </source>
</evidence>
<name>A0A7W9HET0_9PSEU</name>
<dbReference type="RefSeq" id="WP_184915433.1">
    <property type="nucleotide sequence ID" value="NZ_JACHMO010000001.1"/>
</dbReference>
<evidence type="ECO:0000313" key="2">
    <source>
        <dbReference type="EMBL" id="MBB5800649.1"/>
    </source>
</evidence>
<dbReference type="Pfam" id="PF12277">
    <property type="entry name" value="DUF3618"/>
    <property type="match status" value="1"/>
</dbReference>
<proteinExistence type="predicted"/>
<feature type="compositionally biased region" description="Basic and acidic residues" evidence="1">
    <location>
        <begin position="11"/>
        <end position="22"/>
    </location>
</feature>
<protein>
    <recommendedName>
        <fullName evidence="4">DUF3618 domain-containing protein</fullName>
    </recommendedName>
</protein>
<gene>
    <name evidence="2" type="ORF">F4560_000417</name>
</gene>
<evidence type="ECO:0000313" key="3">
    <source>
        <dbReference type="Proteomes" id="UP000552097"/>
    </source>
</evidence>
<sequence>MSGKDLPNDPDALRADVERTRRDLGDTVEALVHKADVPGRVKEKTHEGVEQVKETATRANAAVSAAAGKTTAAVSHAAEEVGHKAAHAVESLPPPVQQRVEQGVQQVRRHPGAVAAVAAAVLMLLWRMMRRGRTV</sequence>
<evidence type="ECO:0008006" key="4">
    <source>
        <dbReference type="Google" id="ProtNLM"/>
    </source>
</evidence>
<reference evidence="2 3" key="1">
    <citation type="submission" date="2020-08" db="EMBL/GenBank/DDBJ databases">
        <title>Sequencing the genomes of 1000 actinobacteria strains.</title>
        <authorList>
            <person name="Klenk H.-P."/>
        </authorList>
    </citation>
    <scope>NUCLEOTIDE SEQUENCE [LARGE SCALE GENOMIC DNA]</scope>
    <source>
        <strain evidence="2 3">DSM 45486</strain>
    </source>
</reference>